<dbReference type="NCBIfam" id="TIGR04267">
    <property type="entry name" value="mod_HExxH"/>
    <property type="match status" value="1"/>
</dbReference>
<dbReference type="EMBL" id="CP036433">
    <property type="protein sequence ID" value="QDU94592.1"/>
    <property type="molecule type" value="Genomic_DNA"/>
</dbReference>
<dbReference type="InterPro" id="IPR026337">
    <property type="entry name" value="AKG_HExxH"/>
</dbReference>
<protein>
    <recommendedName>
        <fullName evidence="3">HEXXH motif domain protein</fullName>
    </recommendedName>
</protein>
<dbReference type="KEGG" id="lcre:Pla8534_23850"/>
<reference evidence="1 2" key="1">
    <citation type="submission" date="2019-02" db="EMBL/GenBank/DDBJ databases">
        <title>Deep-cultivation of Planctomycetes and their phenomic and genomic characterization uncovers novel biology.</title>
        <authorList>
            <person name="Wiegand S."/>
            <person name="Jogler M."/>
            <person name="Boedeker C."/>
            <person name="Pinto D."/>
            <person name="Vollmers J."/>
            <person name="Rivas-Marin E."/>
            <person name="Kohn T."/>
            <person name="Peeters S.H."/>
            <person name="Heuer A."/>
            <person name="Rast P."/>
            <person name="Oberbeckmann S."/>
            <person name="Bunk B."/>
            <person name="Jeske O."/>
            <person name="Meyerdierks A."/>
            <person name="Storesund J.E."/>
            <person name="Kallscheuer N."/>
            <person name="Luecker S."/>
            <person name="Lage O.M."/>
            <person name="Pohl T."/>
            <person name="Merkel B.J."/>
            <person name="Hornburger P."/>
            <person name="Mueller R.-W."/>
            <person name="Bruemmer F."/>
            <person name="Labrenz M."/>
            <person name="Spormann A.M."/>
            <person name="Op den Camp H."/>
            <person name="Overmann J."/>
            <person name="Amann R."/>
            <person name="Jetten M.S.M."/>
            <person name="Mascher T."/>
            <person name="Medema M.H."/>
            <person name="Devos D.P."/>
            <person name="Kaster A.-K."/>
            <person name="Ovreas L."/>
            <person name="Rohde M."/>
            <person name="Galperin M.Y."/>
            <person name="Jogler C."/>
        </authorList>
    </citation>
    <scope>NUCLEOTIDE SEQUENCE [LARGE SCALE GENOMIC DNA]</scope>
    <source>
        <strain evidence="1 2">Pla85_3_4</strain>
    </source>
</reference>
<name>A0A518DRY4_9BACT</name>
<dbReference type="Proteomes" id="UP000317648">
    <property type="component" value="Chromosome"/>
</dbReference>
<dbReference type="OrthoDB" id="796761at2"/>
<evidence type="ECO:0008006" key="3">
    <source>
        <dbReference type="Google" id="ProtNLM"/>
    </source>
</evidence>
<accession>A0A518DRY4</accession>
<organism evidence="1 2">
    <name type="scientific">Lignipirellula cremea</name>
    <dbReference type="NCBI Taxonomy" id="2528010"/>
    <lineage>
        <taxon>Bacteria</taxon>
        <taxon>Pseudomonadati</taxon>
        <taxon>Planctomycetota</taxon>
        <taxon>Planctomycetia</taxon>
        <taxon>Pirellulales</taxon>
        <taxon>Pirellulaceae</taxon>
        <taxon>Lignipirellula</taxon>
    </lineage>
</organism>
<gene>
    <name evidence="1" type="ORF">Pla8534_23850</name>
</gene>
<evidence type="ECO:0000313" key="2">
    <source>
        <dbReference type="Proteomes" id="UP000317648"/>
    </source>
</evidence>
<sequence length="326" mass="35854">MKQTVDFRFAPDARRAQQLDQEMRSELAGSIRYLRDACLGQIDFDNPALSRIADELDNGALYSAKTFSIYYDLVLAITTDQHEEAAKLFASLAKEQPLSRKLITGLDDSVGGEIYASRMMESMPEGITLASPSGQVQRQFTENFQAASQLLKAGLPELAGELEAIIHEVVCVTGGPHDRGQFHGGSHYQLWGALFLNGGLHATRLEMAEVIAHESAHSLLFGFCTQENLVRNPDEELFPSPLRSDPRPMDGIFHATFVSARMHWAMKSLVDSGLLSAEEIAAAQDAAAIDARNFRDGFCTIAAHGDLSHHGRELIENAHDYIQRAA</sequence>
<evidence type="ECO:0000313" key="1">
    <source>
        <dbReference type="EMBL" id="QDU94592.1"/>
    </source>
</evidence>
<dbReference type="AlphaFoldDB" id="A0A518DRY4"/>
<keyword evidence="2" id="KW-1185">Reference proteome</keyword>
<proteinExistence type="predicted"/>